<name>A0A0G4F5Q5_9ALVE</name>
<dbReference type="VEuPathDB" id="CryptoDB:Cvel_15142"/>
<protein>
    <submittedName>
        <fullName evidence="1">Uncharacterized protein</fullName>
    </submittedName>
</protein>
<gene>
    <name evidence="1" type="ORF">Cvel_15142</name>
</gene>
<proteinExistence type="predicted"/>
<organism evidence="1">
    <name type="scientific">Chromera velia CCMP2878</name>
    <dbReference type="NCBI Taxonomy" id="1169474"/>
    <lineage>
        <taxon>Eukaryota</taxon>
        <taxon>Sar</taxon>
        <taxon>Alveolata</taxon>
        <taxon>Colpodellida</taxon>
        <taxon>Chromeraceae</taxon>
        <taxon>Chromera</taxon>
    </lineage>
</organism>
<reference evidence="1" key="1">
    <citation type="submission" date="2014-11" db="EMBL/GenBank/DDBJ databases">
        <authorList>
            <person name="Otto D Thomas"/>
            <person name="Naeem Raeece"/>
        </authorList>
    </citation>
    <scope>NUCLEOTIDE SEQUENCE</scope>
</reference>
<dbReference type="EMBL" id="CDMZ01000117">
    <property type="protein sequence ID" value="CEM07097.1"/>
    <property type="molecule type" value="Genomic_DNA"/>
</dbReference>
<dbReference type="AlphaFoldDB" id="A0A0G4F5Q5"/>
<sequence length="236" mass="25134">MFHYIVNPMPTFPTASHSGRVATPYGEGDVVKYRPAEGIYEVKLPYGIGFIHSKDIKPAQYAGVSSLAPPKYKGVHTPGLIQAGGYMPSVAPPVAPALSMPGPVTMPVPSLGYSQHFSRSQAPSVAGSQQGTPVPMMLPTYPAPQPAAIQTAVVPQQQLNNSQNPNPVVRFSEPTYNPAAASIRPPTVTQYPAPVPVPPQQYAQPAQYAYYPPTAATVAPPAYGYPGYPYGAQYRK</sequence>
<accession>A0A0G4F5Q5</accession>
<evidence type="ECO:0000313" key="1">
    <source>
        <dbReference type="EMBL" id="CEM07097.1"/>
    </source>
</evidence>